<name>A0ABV6DVI8_9BACL</name>
<proteinExistence type="predicted"/>
<dbReference type="RefSeq" id="WP_377475073.1">
    <property type="nucleotide sequence ID" value="NZ_JBHLWN010000124.1"/>
</dbReference>
<dbReference type="EMBL" id="JBHLWN010000124">
    <property type="protein sequence ID" value="MFC0216667.1"/>
    <property type="molecule type" value="Genomic_DNA"/>
</dbReference>
<accession>A0ABV6DVI8</accession>
<keyword evidence="2" id="KW-1185">Reference proteome</keyword>
<sequence>MTPSIQIDPSFPYYRQRSPDSIADELQLAGYRAVHIFVTNEFDVDAELVRALHRCRLEVWALTLGNGTFTTAHLPSGWEGWQMGLLKTVNDGYTRLSPFCPAYVAWKKQALAALVRSIPFDGLHIAEPYLPEWGGLKSGTYGDVGAHAAAAFRRTYGAAIPEFRNRLSPRYYRKQPELYEAWVQFRVDGVNDYVDEIFNGCGGVREARPDIRIATWTLAVDDGPDSAAKLRELQGNDAVSMIAKVKPDLHYLQTHWPDWGRAALPAEYVRTYRPFVQAIRDAHPSLPIGIQTDIGSAKPMIRSRAWLEQFARETGALGCSTWTAYEYHIGGALYDEAPRLMGARRLAGGGIELCFHKRIASVHTNSTGSGLQLAARTGNVVRELFPAHVSSDGNRLILRGLDLPSGATHIGVKGTADTPELLLFPPKRANRTSVYEWASLDEHRTVCYTNRK</sequence>
<comment type="caution">
    <text evidence="1">The sequence shown here is derived from an EMBL/GenBank/DDBJ whole genome shotgun (WGS) entry which is preliminary data.</text>
</comment>
<gene>
    <name evidence="1" type="ORF">ACFFK0_30160</name>
</gene>
<organism evidence="1 2">
    <name type="scientific">Paenibacillus chartarius</name>
    <dbReference type="NCBI Taxonomy" id="747481"/>
    <lineage>
        <taxon>Bacteria</taxon>
        <taxon>Bacillati</taxon>
        <taxon>Bacillota</taxon>
        <taxon>Bacilli</taxon>
        <taxon>Bacillales</taxon>
        <taxon>Paenibacillaceae</taxon>
        <taxon>Paenibacillus</taxon>
    </lineage>
</organism>
<protein>
    <submittedName>
        <fullName evidence="1">N-acyl-D-glucosamine 2-epimerase</fullName>
    </submittedName>
</protein>
<dbReference type="Gene3D" id="3.20.20.80">
    <property type="entry name" value="Glycosidases"/>
    <property type="match status" value="1"/>
</dbReference>
<reference evidence="1 2" key="1">
    <citation type="submission" date="2024-09" db="EMBL/GenBank/DDBJ databases">
        <authorList>
            <person name="Sun Q."/>
            <person name="Mori K."/>
        </authorList>
    </citation>
    <scope>NUCLEOTIDE SEQUENCE [LARGE SCALE GENOMIC DNA]</scope>
    <source>
        <strain evidence="1 2">CCM 7759</strain>
    </source>
</reference>
<dbReference type="Proteomes" id="UP001589776">
    <property type="component" value="Unassembled WGS sequence"/>
</dbReference>
<evidence type="ECO:0000313" key="2">
    <source>
        <dbReference type="Proteomes" id="UP001589776"/>
    </source>
</evidence>
<evidence type="ECO:0000313" key="1">
    <source>
        <dbReference type="EMBL" id="MFC0216667.1"/>
    </source>
</evidence>